<evidence type="ECO:0000313" key="4">
    <source>
        <dbReference type="EMBL" id="CAF9918495.1"/>
    </source>
</evidence>
<dbReference type="InterPro" id="IPR036928">
    <property type="entry name" value="AS_sf"/>
</dbReference>
<dbReference type="PROSITE" id="PS00571">
    <property type="entry name" value="AMIDASES"/>
    <property type="match status" value="1"/>
</dbReference>
<comment type="similarity">
    <text evidence="1">Belongs to the amidase family.</text>
</comment>
<sequence length="617" mass="66424">MPSFYGYPDEREGPLTSHNPKRGDNPVLRGLPLAIAGFLAANISLIPSFLWSNAGFGNLRKIKDLQNYEPRYDPTVVPLKGEQDRGFGIKDVTDVIVSSKRQGITGNSRVTAGDFHAAFTAGEVTPSEVTETLLQLISTDQEHAKAFLDINRPVILAAAEESDRRYKAGRSLGILDGVPVGVKDEVDLEGHQRSLGTSKRKACPEGGTSWCVKKLEEAGAIVIGKLNVGLFRRFPSLLASMNMVPNVKAASYGEQMHELGLDTTNNNGPTGRTPLNPHNPHYYTGGSSGGSAYTVSAGFLPITLGADGGGSIRIPSSFCGIYGLKPSHGRISASPTQRLAKSNGVFGPMASSMSDLEIGYRYMAIPDPNNSDSSSFAPPRPNVLDSKRPKAIGIYKPWFEQADPPVLSACHAALSHYESAGYTVVDITIPYLIEGQLAHAVTILSEMSSGDHQLGHLAPANKILLSLGKQTPAVDFLMAQKMRSLLMEHLAFLFRKHPGLLIVTPTTPNAGWHISGGAADLRYGISDANSSLRSMEYVWLANFTGCPALTIPVGMAEPKNGRGKIPIGLMAMAEWGAEEELLHWGRAGEQWSLENEKHRIDKPGNWINLLTLANKAG</sequence>
<dbReference type="Pfam" id="PF01425">
    <property type="entry name" value="Amidase"/>
    <property type="match status" value="2"/>
</dbReference>
<feature type="domain" description="Amidase" evidence="3">
    <location>
        <begin position="255"/>
        <end position="582"/>
    </location>
</feature>
<dbReference type="PANTHER" id="PTHR11895:SF67">
    <property type="entry name" value="AMIDASE DOMAIN-CONTAINING PROTEIN"/>
    <property type="match status" value="1"/>
</dbReference>
<keyword evidence="5" id="KW-1185">Reference proteome</keyword>
<dbReference type="EMBL" id="CAJPDS010000022">
    <property type="protein sequence ID" value="CAF9918495.1"/>
    <property type="molecule type" value="Genomic_DNA"/>
</dbReference>
<name>A0A8H3F7F5_9LECA</name>
<reference evidence="4" key="1">
    <citation type="submission" date="2021-03" db="EMBL/GenBank/DDBJ databases">
        <authorList>
            <person name="Tagirdzhanova G."/>
        </authorList>
    </citation>
    <scope>NUCLEOTIDE SEQUENCE</scope>
</reference>
<proteinExistence type="inferred from homology"/>
<dbReference type="PANTHER" id="PTHR11895">
    <property type="entry name" value="TRANSAMIDASE"/>
    <property type="match status" value="1"/>
</dbReference>
<accession>A0A8H3F7F5</accession>
<organism evidence="4 5">
    <name type="scientific">Heterodermia speciosa</name>
    <dbReference type="NCBI Taxonomy" id="116794"/>
    <lineage>
        <taxon>Eukaryota</taxon>
        <taxon>Fungi</taxon>
        <taxon>Dikarya</taxon>
        <taxon>Ascomycota</taxon>
        <taxon>Pezizomycotina</taxon>
        <taxon>Lecanoromycetes</taxon>
        <taxon>OSLEUM clade</taxon>
        <taxon>Lecanoromycetidae</taxon>
        <taxon>Caliciales</taxon>
        <taxon>Physciaceae</taxon>
        <taxon>Heterodermia</taxon>
    </lineage>
</organism>
<dbReference type="OrthoDB" id="421993at2759"/>
<dbReference type="GO" id="GO:0003824">
    <property type="term" value="F:catalytic activity"/>
    <property type="evidence" value="ECO:0007669"/>
    <property type="project" value="InterPro"/>
</dbReference>
<dbReference type="AlphaFoldDB" id="A0A8H3F7F5"/>
<evidence type="ECO:0000256" key="1">
    <source>
        <dbReference type="ARBA" id="ARBA00009199"/>
    </source>
</evidence>
<gene>
    <name evidence="4" type="ORF">HETSPECPRED_003771</name>
</gene>
<dbReference type="Gene3D" id="3.90.1300.10">
    <property type="entry name" value="Amidase signature (AS) domain"/>
    <property type="match status" value="1"/>
</dbReference>
<dbReference type="Proteomes" id="UP000664521">
    <property type="component" value="Unassembled WGS sequence"/>
</dbReference>
<dbReference type="SUPFAM" id="SSF75304">
    <property type="entry name" value="Amidase signature (AS) enzymes"/>
    <property type="match status" value="1"/>
</dbReference>
<dbReference type="InterPro" id="IPR000120">
    <property type="entry name" value="Amidase"/>
</dbReference>
<evidence type="ECO:0000259" key="3">
    <source>
        <dbReference type="Pfam" id="PF01425"/>
    </source>
</evidence>
<feature type="region of interest" description="Disordered" evidence="2">
    <location>
        <begin position="1"/>
        <end position="23"/>
    </location>
</feature>
<dbReference type="InterPro" id="IPR023631">
    <property type="entry name" value="Amidase_dom"/>
</dbReference>
<protein>
    <recommendedName>
        <fullName evidence="3">Amidase domain-containing protein</fullName>
    </recommendedName>
</protein>
<dbReference type="InterPro" id="IPR020556">
    <property type="entry name" value="Amidase_CS"/>
</dbReference>
<evidence type="ECO:0000313" key="5">
    <source>
        <dbReference type="Proteomes" id="UP000664521"/>
    </source>
</evidence>
<evidence type="ECO:0000256" key="2">
    <source>
        <dbReference type="SAM" id="MobiDB-lite"/>
    </source>
</evidence>
<comment type="caution">
    <text evidence="4">The sequence shown here is derived from an EMBL/GenBank/DDBJ whole genome shotgun (WGS) entry which is preliminary data.</text>
</comment>
<feature type="domain" description="Amidase" evidence="3">
    <location>
        <begin position="128"/>
        <end position="229"/>
    </location>
</feature>